<accession>A0ABY3WL59</accession>
<dbReference type="SUPFAM" id="SSF47336">
    <property type="entry name" value="ACP-like"/>
    <property type="match status" value="1"/>
</dbReference>
<proteinExistence type="predicted"/>
<evidence type="ECO:0000313" key="5">
    <source>
        <dbReference type="Proteomes" id="UP000828924"/>
    </source>
</evidence>
<keyword evidence="2" id="KW-0597">Phosphoprotein</keyword>
<dbReference type="RefSeq" id="WP_242332183.1">
    <property type="nucleotide sequence ID" value="NZ_CP071872.1"/>
</dbReference>
<dbReference type="EMBL" id="CP071872">
    <property type="protein sequence ID" value="UNM13363.1"/>
    <property type="molecule type" value="Genomic_DNA"/>
</dbReference>
<dbReference type="Pfam" id="PF00550">
    <property type="entry name" value="PP-binding"/>
    <property type="match status" value="1"/>
</dbReference>
<dbReference type="Proteomes" id="UP000828924">
    <property type="component" value="Chromosome"/>
</dbReference>
<dbReference type="InterPro" id="IPR036736">
    <property type="entry name" value="ACP-like_sf"/>
</dbReference>
<protein>
    <submittedName>
        <fullName evidence="4">Acyl carrier protein</fullName>
    </submittedName>
</protein>
<keyword evidence="5" id="KW-1185">Reference proteome</keyword>
<name>A0ABY3WL59_9ACTN</name>
<sequence>MTTQITKLTVDELAALMKKGAGITVDPQEMGSRPEARFDEYGLDSLGLLGIVGELENRYGRALPADADRCKTPREFLDLVNNSLMAGA</sequence>
<keyword evidence="1" id="KW-0596">Phosphopantetheine</keyword>
<dbReference type="InterPro" id="IPR009081">
    <property type="entry name" value="PP-bd_ACP"/>
</dbReference>
<evidence type="ECO:0000313" key="4">
    <source>
        <dbReference type="EMBL" id="UNM13363.1"/>
    </source>
</evidence>
<evidence type="ECO:0000259" key="3">
    <source>
        <dbReference type="PROSITE" id="PS50075"/>
    </source>
</evidence>
<feature type="domain" description="Carrier" evidence="3">
    <location>
        <begin position="7"/>
        <end position="88"/>
    </location>
</feature>
<organism evidence="4 5">
    <name type="scientific">Streptomyces formicae</name>
    <dbReference type="NCBI Taxonomy" id="1616117"/>
    <lineage>
        <taxon>Bacteria</taxon>
        <taxon>Bacillati</taxon>
        <taxon>Actinomycetota</taxon>
        <taxon>Actinomycetes</taxon>
        <taxon>Kitasatosporales</taxon>
        <taxon>Streptomycetaceae</taxon>
        <taxon>Streptomyces</taxon>
    </lineage>
</organism>
<dbReference type="PROSITE" id="PS50075">
    <property type="entry name" value="CARRIER"/>
    <property type="match status" value="1"/>
</dbReference>
<reference evidence="4 5" key="1">
    <citation type="submission" date="2021-03" db="EMBL/GenBank/DDBJ databases">
        <title>Complete genome of Streptomyces formicae strain 1H-GS9 (DSM 100524).</title>
        <authorList>
            <person name="Atanasov K.E."/>
            <person name="Altabella T."/>
            <person name="Ferrer A."/>
        </authorList>
    </citation>
    <scope>NUCLEOTIDE SEQUENCE [LARGE SCALE GENOMIC DNA]</scope>
    <source>
        <strain evidence="4 5">1H-GS9</strain>
    </source>
</reference>
<evidence type="ECO:0000256" key="2">
    <source>
        <dbReference type="ARBA" id="ARBA00022553"/>
    </source>
</evidence>
<gene>
    <name evidence="4" type="ORF">J4032_19400</name>
</gene>
<dbReference type="InterPro" id="IPR006162">
    <property type="entry name" value="Ppantetheine_attach_site"/>
</dbReference>
<evidence type="ECO:0000256" key="1">
    <source>
        <dbReference type="ARBA" id="ARBA00022450"/>
    </source>
</evidence>
<dbReference type="PROSITE" id="PS00012">
    <property type="entry name" value="PHOSPHOPANTETHEINE"/>
    <property type="match status" value="1"/>
</dbReference>
<dbReference type="Gene3D" id="1.10.1200.10">
    <property type="entry name" value="ACP-like"/>
    <property type="match status" value="1"/>
</dbReference>